<dbReference type="RefSeq" id="WP_117157771.1">
    <property type="nucleotide sequence ID" value="NZ_QVID01000001.1"/>
</dbReference>
<dbReference type="OrthoDB" id="956918at2"/>
<evidence type="ECO:0000256" key="1">
    <source>
        <dbReference type="SAM" id="MobiDB-lite"/>
    </source>
</evidence>
<evidence type="ECO:0008006" key="4">
    <source>
        <dbReference type="Google" id="ProtNLM"/>
    </source>
</evidence>
<comment type="caution">
    <text evidence="2">The sequence shown here is derived from an EMBL/GenBank/DDBJ whole genome shotgun (WGS) entry which is preliminary data.</text>
</comment>
<gene>
    <name evidence="2" type="ORF">DZ858_01305</name>
</gene>
<dbReference type="EMBL" id="QVID01000001">
    <property type="protein sequence ID" value="RFN58747.1"/>
    <property type="molecule type" value="Genomic_DNA"/>
</dbReference>
<sequence>MKNVLIICIALLGFNAIAQKKDTSKREARTEMKQNLSAEQKAELKSKKMTLALDLSEKQQKEVNQLFLKEAKEREVSKKDGKNRKELSDTERFERKTQMMDRLIAHKKEMKSILNEAQYTKWEESIGKHKKRQGKKRRGGKKRD</sequence>
<evidence type="ECO:0000313" key="3">
    <source>
        <dbReference type="Proteomes" id="UP000261082"/>
    </source>
</evidence>
<proteinExistence type="predicted"/>
<organism evidence="2 3">
    <name type="scientific">Marixanthomonas ophiurae</name>
    <dbReference type="NCBI Taxonomy" id="387659"/>
    <lineage>
        <taxon>Bacteria</taxon>
        <taxon>Pseudomonadati</taxon>
        <taxon>Bacteroidota</taxon>
        <taxon>Flavobacteriia</taxon>
        <taxon>Flavobacteriales</taxon>
        <taxon>Flavobacteriaceae</taxon>
        <taxon>Marixanthomonas</taxon>
    </lineage>
</organism>
<feature type="compositionally biased region" description="Basic residues" evidence="1">
    <location>
        <begin position="128"/>
        <end position="144"/>
    </location>
</feature>
<keyword evidence="3" id="KW-1185">Reference proteome</keyword>
<feature type="region of interest" description="Disordered" evidence="1">
    <location>
        <begin position="74"/>
        <end position="94"/>
    </location>
</feature>
<reference evidence="2 3" key="1">
    <citation type="journal article" date="2007" name="Int. J. Syst. Evol. Microbiol.">
        <title>Marixanthomonas ophiurae gen. nov., sp. nov., a marine bacterium of the family Flavobacteriaceae isolated from a deep-sea brittle star.</title>
        <authorList>
            <person name="Romanenko L.A."/>
            <person name="Uchino M."/>
            <person name="Frolova G.M."/>
            <person name="Mikhailov V.V."/>
        </authorList>
    </citation>
    <scope>NUCLEOTIDE SEQUENCE [LARGE SCALE GENOMIC DNA]</scope>
    <source>
        <strain evidence="2 3">KMM 3046</strain>
    </source>
</reference>
<protein>
    <recommendedName>
        <fullName evidence="4">DUF4890 domain-containing protein</fullName>
    </recommendedName>
</protein>
<dbReference type="Proteomes" id="UP000261082">
    <property type="component" value="Unassembled WGS sequence"/>
</dbReference>
<feature type="region of interest" description="Disordered" evidence="1">
    <location>
        <begin position="118"/>
        <end position="144"/>
    </location>
</feature>
<name>A0A3E1Q9D1_9FLAO</name>
<accession>A0A3E1Q9D1</accession>
<dbReference type="AlphaFoldDB" id="A0A3E1Q9D1"/>
<evidence type="ECO:0000313" key="2">
    <source>
        <dbReference type="EMBL" id="RFN58747.1"/>
    </source>
</evidence>